<evidence type="ECO:0000256" key="1">
    <source>
        <dbReference type="SAM" id="MobiDB-lite"/>
    </source>
</evidence>
<accession>A0A5C6U1J7</accession>
<name>A0A5C6U1J7_9BURK</name>
<feature type="compositionally biased region" description="Low complexity" evidence="1">
    <location>
        <begin position="96"/>
        <end position="106"/>
    </location>
</feature>
<comment type="caution">
    <text evidence="3">The sequence shown here is derived from an EMBL/GenBank/DDBJ whole genome shotgun (WGS) entry which is preliminary data.</text>
</comment>
<feature type="chain" id="PRO_5023028517" description="DUF4124 domain-containing protein" evidence="2">
    <location>
        <begin position="20"/>
        <end position="130"/>
    </location>
</feature>
<gene>
    <name evidence="3" type="ORF">FSC37_16785</name>
</gene>
<organism evidence="3 4">
    <name type="scientific">Piscinibacter aquaticus</name>
    <dbReference type="NCBI Taxonomy" id="392597"/>
    <lineage>
        <taxon>Bacteria</taxon>
        <taxon>Pseudomonadati</taxon>
        <taxon>Pseudomonadota</taxon>
        <taxon>Betaproteobacteria</taxon>
        <taxon>Burkholderiales</taxon>
        <taxon>Sphaerotilaceae</taxon>
        <taxon>Piscinibacter</taxon>
    </lineage>
</organism>
<evidence type="ECO:0008006" key="5">
    <source>
        <dbReference type="Google" id="ProtNLM"/>
    </source>
</evidence>
<evidence type="ECO:0000313" key="4">
    <source>
        <dbReference type="Proteomes" id="UP000321832"/>
    </source>
</evidence>
<dbReference type="Proteomes" id="UP000321832">
    <property type="component" value="Unassembled WGS sequence"/>
</dbReference>
<feature type="signal peptide" evidence="2">
    <location>
        <begin position="1"/>
        <end position="19"/>
    </location>
</feature>
<dbReference type="EMBL" id="VOPW01000001">
    <property type="protein sequence ID" value="TXC66852.1"/>
    <property type="molecule type" value="Genomic_DNA"/>
</dbReference>
<evidence type="ECO:0000256" key="2">
    <source>
        <dbReference type="SAM" id="SignalP"/>
    </source>
</evidence>
<evidence type="ECO:0000313" key="3">
    <source>
        <dbReference type="EMBL" id="TXC66852.1"/>
    </source>
</evidence>
<sequence length="130" mass="13901">MKHWIPVLTLAFVTLGADAAPVYRCGGGTYSQTPCPGGAMVEATDPRSAAQRAEARRLAAAEKRRAREMERDRMAQEQRSAKEPAIASLGPERAAKAPAQAASKPSSKSKRKAKSQNEDFRAVAPKAAQP</sequence>
<proteinExistence type="predicted"/>
<protein>
    <recommendedName>
        <fullName evidence="5">DUF4124 domain-containing protein</fullName>
    </recommendedName>
</protein>
<reference evidence="3 4" key="1">
    <citation type="submission" date="2019-08" db="EMBL/GenBank/DDBJ databases">
        <authorList>
            <person name="Khan S.A."/>
            <person name="Jeon C.O."/>
            <person name="Jeong S.E."/>
        </authorList>
    </citation>
    <scope>NUCLEOTIDE SEQUENCE [LARGE SCALE GENOMIC DNA]</scope>
    <source>
        <strain evidence="4">IMCC1728</strain>
    </source>
</reference>
<feature type="compositionally biased region" description="Basic and acidic residues" evidence="1">
    <location>
        <begin position="53"/>
        <end position="82"/>
    </location>
</feature>
<dbReference type="AlphaFoldDB" id="A0A5C6U1J7"/>
<keyword evidence="4" id="KW-1185">Reference proteome</keyword>
<keyword evidence="2" id="KW-0732">Signal</keyword>
<feature type="region of interest" description="Disordered" evidence="1">
    <location>
        <begin position="31"/>
        <end position="130"/>
    </location>
</feature>